<sequence>MEKLSFVLRFYQLRKPLLSYEFKVFIIFYTNSTAFLHDRHLNVIRLFTWSGTIPKKFRFSAPVIMIWSLIRRNHFVTFDSRLFP</sequence>
<organism evidence="1 2">
    <name type="scientific">Diploptera punctata</name>
    <name type="common">Pacific beetle cockroach</name>
    <dbReference type="NCBI Taxonomy" id="6984"/>
    <lineage>
        <taxon>Eukaryota</taxon>
        <taxon>Metazoa</taxon>
        <taxon>Ecdysozoa</taxon>
        <taxon>Arthropoda</taxon>
        <taxon>Hexapoda</taxon>
        <taxon>Insecta</taxon>
        <taxon>Pterygota</taxon>
        <taxon>Neoptera</taxon>
        <taxon>Polyneoptera</taxon>
        <taxon>Dictyoptera</taxon>
        <taxon>Blattodea</taxon>
        <taxon>Blaberoidea</taxon>
        <taxon>Blaberidae</taxon>
        <taxon>Diplopterinae</taxon>
        <taxon>Diploptera</taxon>
    </lineage>
</organism>
<comment type="caution">
    <text evidence="1">The sequence shown here is derived from an EMBL/GenBank/DDBJ whole genome shotgun (WGS) entry which is preliminary data.</text>
</comment>
<evidence type="ECO:0000313" key="1">
    <source>
        <dbReference type="EMBL" id="KAJ9585712.1"/>
    </source>
</evidence>
<proteinExistence type="predicted"/>
<accession>A0AAD7ZSB8</accession>
<keyword evidence="2" id="KW-1185">Reference proteome</keyword>
<feature type="non-terminal residue" evidence="1">
    <location>
        <position position="84"/>
    </location>
</feature>
<dbReference type="EMBL" id="JASPKZ010007251">
    <property type="protein sequence ID" value="KAJ9585712.1"/>
    <property type="molecule type" value="Genomic_DNA"/>
</dbReference>
<reference evidence="1" key="2">
    <citation type="submission" date="2023-05" db="EMBL/GenBank/DDBJ databases">
        <authorList>
            <person name="Fouks B."/>
        </authorList>
    </citation>
    <scope>NUCLEOTIDE SEQUENCE</scope>
    <source>
        <strain evidence="1">Stay&amp;Tobe</strain>
        <tissue evidence="1">Testes</tissue>
    </source>
</reference>
<name>A0AAD7ZSB8_DIPPU</name>
<protein>
    <submittedName>
        <fullName evidence="1">Uncharacterized protein</fullName>
    </submittedName>
</protein>
<dbReference type="AlphaFoldDB" id="A0AAD7ZSB8"/>
<reference evidence="1" key="1">
    <citation type="journal article" date="2023" name="IScience">
        <title>Live-bearing cockroach genome reveals convergent evolutionary mechanisms linked to viviparity in insects and beyond.</title>
        <authorList>
            <person name="Fouks B."/>
            <person name="Harrison M.C."/>
            <person name="Mikhailova A.A."/>
            <person name="Marchal E."/>
            <person name="English S."/>
            <person name="Carruthers M."/>
            <person name="Jennings E.C."/>
            <person name="Chiamaka E.L."/>
            <person name="Frigard R.A."/>
            <person name="Pippel M."/>
            <person name="Attardo G.M."/>
            <person name="Benoit J.B."/>
            <person name="Bornberg-Bauer E."/>
            <person name="Tobe S.S."/>
        </authorList>
    </citation>
    <scope>NUCLEOTIDE SEQUENCE</scope>
    <source>
        <strain evidence="1">Stay&amp;Tobe</strain>
    </source>
</reference>
<dbReference type="Proteomes" id="UP001233999">
    <property type="component" value="Unassembled WGS sequence"/>
</dbReference>
<gene>
    <name evidence="1" type="ORF">L9F63_002502</name>
</gene>
<evidence type="ECO:0000313" key="2">
    <source>
        <dbReference type="Proteomes" id="UP001233999"/>
    </source>
</evidence>